<dbReference type="Proteomes" id="UP000318313">
    <property type="component" value="Chromosome"/>
</dbReference>
<protein>
    <recommendedName>
        <fullName evidence="3">Tail assembly chaperone</fullName>
    </recommendedName>
</protein>
<dbReference type="RefSeq" id="WP_145307360.1">
    <property type="nucleotide sequence ID" value="NZ_CP037452.1"/>
</dbReference>
<keyword evidence="2" id="KW-1185">Reference proteome</keyword>
<proteinExistence type="predicted"/>
<dbReference type="EMBL" id="CP037452">
    <property type="protein sequence ID" value="QDV49531.1"/>
    <property type="molecule type" value="Genomic_DNA"/>
</dbReference>
<dbReference type="KEGG" id="gfm:Enr17x_15500"/>
<accession>A0A518I8V7</accession>
<reference evidence="1 2" key="1">
    <citation type="submission" date="2019-03" db="EMBL/GenBank/DDBJ databases">
        <title>Deep-cultivation of Planctomycetes and their phenomic and genomic characterization uncovers novel biology.</title>
        <authorList>
            <person name="Wiegand S."/>
            <person name="Jogler M."/>
            <person name="Boedeker C."/>
            <person name="Pinto D."/>
            <person name="Vollmers J."/>
            <person name="Rivas-Marin E."/>
            <person name="Kohn T."/>
            <person name="Peeters S.H."/>
            <person name="Heuer A."/>
            <person name="Rast P."/>
            <person name="Oberbeckmann S."/>
            <person name="Bunk B."/>
            <person name="Jeske O."/>
            <person name="Meyerdierks A."/>
            <person name="Storesund J.E."/>
            <person name="Kallscheuer N."/>
            <person name="Luecker S."/>
            <person name="Lage O.M."/>
            <person name="Pohl T."/>
            <person name="Merkel B.J."/>
            <person name="Hornburger P."/>
            <person name="Mueller R.-W."/>
            <person name="Bruemmer F."/>
            <person name="Labrenz M."/>
            <person name="Spormann A.M."/>
            <person name="Op den Camp H."/>
            <person name="Overmann J."/>
            <person name="Amann R."/>
            <person name="Jetten M.S.M."/>
            <person name="Mascher T."/>
            <person name="Medema M.H."/>
            <person name="Devos D.P."/>
            <person name="Kaster A.-K."/>
            <person name="Ovreas L."/>
            <person name="Rohde M."/>
            <person name="Galperin M.Y."/>
            <person name="Jogler C."/>
        </authorList>
    </citation>
    <scope>NUCLEOTIDE SEQUENCE [LARGE SCALE GENOMIC DNA]</scope>
    <source>
        <strain evidence="1 2">Enr17</strain>
    </source>
</reference>
<evidence type="ECO:0008006" key="3">
    <source>
        <dbReference type="Google" id="ProtNLM"/>
    </source>
</evidence>
<gene>
    <name evidence="1" type="ORF">Enr17x_15500</name>
</gene>
<sequence length="172" mass="18827">MSEVIKVPLSNGTELEIGEMSLQGWFLIKREIMSLLSDEASQGILSVILGEIQGSDDIKLDYTTLAPAIPRLIGLFLQTIDTNTLYLAEECCVKKPEFSLEKMGLRASDGLKLRAAVIEANDFMEFLRLEKNSLIAAIPKEHRESIEETFSQLAGTFNGNPSSPEPTAGPPA</sequence>
<dbReference type="AlphaFoldDB" id="A0A518I8V7"/>
<evidence type="ECO:0000313" key="2">
    <source>
        <dbReference type="Proteomes" id="UP000318313"/>
    </source>
</evidence>
<organism evidence="1 2">
    <name type="scientific">Gimesia fumaroli</name>
    <dbReference type="NCBI Taxonomy" id="2527976"/>
    <lineage>
        <taxon>Bacteria</taxon>
        <taxon>Pseudomonadati</taxon>
        <taxon>Planctomycetota</taxon>
        <taxon>Planctomycetia</taxon>
        <taxon>Planctomycetales</taxon>
        <taxon>Planctomycetaceae</taxon>
        <taxon>Gimesia</taxon>
    </lineage>
</organism>
<name>A0A518I8V7_9PLAN</name>
<evidence type="ECO:0000313" key="1">
    <source>
        <dbReference type="EMBL" id="QDV49531.1"/>
    </source>
</evidence>